<dbReference type="STRING" id="56646.A0A2L2T9C5"/>
<organism evidence="2 3">
    <name type="scientific">Fusarium venenatum</name>
    <dbReference type="NCBI Taxonomy" id="56646"/>
    <lineage>
        <taxon>Eukaryota</taxon>
        <taxon>Fungi</taxon>
        <taxon>Dikarya</taxon>
        <taxon>Ascomycota</taxon>
        <taxon>Pezizomycotina</taxon>
        <taxon>Sordariomycetes</taxon>
        <taxon>Hypocreomycetidae</taxon>
        <taxon>Hypocreales</taxon>
        <taxon>Nectriaceae</taxon>
        <taxon>Fusarium</taxon>
    </lineage>
</organism>
<evidence type="ECO:0000256" key="1">
    <source>
        <dbReference type="SAM" id="MobiDB-lite"/>
    </source>
</evidence>
<evidence type="ECO:0000313" key="3">
    <source>
        <dbReference type="Proteomes" id="UP000245910"/>
    </source>
</evidence>
<sequence length="320" mass="35588">MSASSLKRMHLFALKVVVIPVDPYLPIYATANLATLENPPNGPMARFTSDRDASTKANVLEHQLVRMYGALGLVWSALNDVTKPSEGSIRRSDRNANAQRPDYNINRTFSSISLGSESSIESQHSGTSYTEGTSPKDMHLEECSVHLLTCAMRLILHNAQPENAAMAIEFRARERLTLDMGTFEFVAIDDGGLRCRTTLGKVSENFVAGIEAKRDVKTFNNSPIIYDDALAQMAYEVILVRANSGTNANVNSVVIIHIAGHHVCFLEFRINAAYLTQLRRGRTPTEFLRVSVTRMFNLERNYGRTPFAENMARLIAFSLV</sequence>
<name>A0A2L2T9C5_9HYPO</name>
<evidence type="ECO:0008006" key="4">
    <source>
        <dbReference type="Google" id="ProtNLM"/>
    </source>
</evidence>
<protein>
    <recommendedName>
        <fullName evidence="4">Fungal-type protein kinase domain-containing protein</fullName>
    </recommendedName>
</protein>
<dbReference type="EMBL" id="LN649229">
    <property type="protein sequence ID" value="CEI67522.1"/>
    <property type="molecule type" value="Genomic_DNA"/>
</dbReference>
<dbReference type="Proteomes" id="UP000245910">
    <property type="component" value="Chromosome I"/>
</dbReference>
<keyword evidence="3" id="KW-1185">Reference proteome</keyword>
<dbReference type="AlphaFoldDB" id="A0A2L2T9C5"/>
<proteinExistence type="predicted"/>
<evidence type="ECO:0000313" key="2">
    <source>
        <dbReference type="EMBL" id="CEI67522.1"/>
    </source>
</evidence>
<feature type="compositionally biased region" description="Low complexity" evidence="1">
    <location>
        <begin position="115"/>
        <end position="128"/>
    </location>
</feature>
<accession>A0A2L2T9C5</accession>
<feature type="region of interest" description="Disordered" evidence="1">
    <location>
        <begin position="115"/>
        <end position="135"/>
    </location>
</feature>
<reference evidence="3" key="1">
    <citation type="submission" date="2014-10" db="EMBL/GenBank/DDBJ databases">
        <authorList>
            <person name="King R."/>
        </authorList>
    </citation>
    <scope>NUCLEOTIDE SEQUENCE [LARGE SCALE GENOMIC DNA]</scope>
    <source>
        <strain evidence="3">A3/5</strain>
    </source>
</reference>